<evidence type="ECO:0000256" key="3">
    <source>
        <dbReference type="ARBA" id="ARBA00022679"/>
    </source>
</evidence>
<dbReference type="Gene3D" id="1.20.5.1930">
    <property type="match status" value="1"/>
</dbReference>
<dbReference type="CDD" id="cd16917">
    <property type="entry name" value="HATPase_UhpB-NarQ-NarX-like"/>
    <property type="match status" value="1"/>
</dbReference>
<dbReference type="Proteomes" id="UP001519289">
    <property type="component" value="Unassembled WGS sequence"/>
</dbReference>
<dbReference type="InterPro" id="IPR050482">
    <property type="entry name" value="Sensor_HK_TwoCompSys"/>
</dbReference>
<gene>
    <name evidence="8" type="ORF">J2Z79_003606</name>
</gene>
<keyword evidence="5" id="KW-0902">Two-component regulatory system</keyword>
<comment type="catalytic activity">
    <reaction evidence="1">
        <text>ATP + protein L-histidine = ADP + protein N-phospho-L-histidine.</text>
        <dbReference type="EC" id="2.7.13.3"/>
    </reaction>
</comment>
<dbReference type="RefSeq" id="WP_209468249.1">
    <property type="nucleotide sequence ID" value="NZ_JAGGLG010000052.1"/>
</dbReference>
<evidence type="ECO:0000256" key="5">
    <source>
        <dbReference type="ARBA" id="ARBA00023012"/>
    </source>
</evidence>
<keyword evidence="9" id="KW-1185">Reference proteome</keyword>
<dbReference type="InterPro" id="IPR011712">
    <property type="entry name" value="Sig_transdc_His_kin_sub3_dim/P"/>
</dbReference>
<evidence type="ECO:0000256" key="4">
    <source>
        <dbReference type="ARBA" id="ARBA00022777"/>
    </source>
</evidence>
<dbReference type="Pfam" id="PF02518">
    <property type="entry name" value="HATPase_c"/>
    <property type="match status" value="1"/>
</dbReference>
<evidence type="ECO:0000256" key="1">
    <source>
        <dbReference type="ARBA" id="ARBA00000085"/>
    </source>
</evidence>
<evidence type="ECO:0000313" key="8">
    <source>
        <dbReference type="EMBL" id="MBP2020152.1"/>
    </source>
</evidence>
<dbReference type="SUPFAM" id="SSF55874">
    <property type="entry name" value="ATPase domain of HSP90 chaperone/DNA topoisomerase II/histidine kinase"/>
    <property type="match status" value="1"/>
</dbReference>
<dbReference type="GO" id="GO:0016301">
    <property type="term" value="F:kinase activity"/>
    <property type="evidence" value="ECO:0007669"/>
    <property type="project" value="UniProtKB-KW"/>
</dbReference>
<sequence>MGHERLAAAVAGLPAAEQEAELLAALAEVAAVRLGWPAVGVRRAGAPGWVARFPPECEPAPEQVIPLGQGLELVAAGAGDPGELQVLAAAAARLLESARERARLAQRAERAARKAREVLERHRSQTLRLSELRGELDDAQQKHLVLSERNRIAQDLHDRAAQTNFLLALKLDRLLSDLAPEDPLRPELERLRALAVQAATQTREAIYALRAPELAEGGLQGGLRRLLRAAEADGFTTRLTVAGTPRPLPAAVEDALFKVGQEALTNARKHSRGTAIIAALRYEPEMVTLVVQDNGVGIAKGAEIERPERFGVRGMRERVSALGGDLRLVPGDEGGLLVRATIPLKGAINHGDTHSDRRRP</sequence>
<dbReference type="EC" id="2.7.13.3" evidence="2"/>
<proteinExistence type="predicted"/>
<protein>
    <recommendedName>
        <fullName evidence="2">histidine kinase</fullName>
        <ecNumber evidence="2">2.7.13.3</ecNumber>
    </recommendedName>
</protein>
<reference evidence="8 9" key="1">
    <citation type="submission" date="2021-03" db="EMBL/GenBank/DDBJ databases">
        <title>Genomic Encyclopedia of Type Strains, Phase IV (KMG-IV): sequencing the most valuable type-strain genomes for metagenomic binning, comparative biology and taxonomic classification.</title>
        <authorList>
            <person name="Goeker M."/>
        </authorList>
    </citation>
    <scope>NUCLEOTIDE SEQUENCE [LARGE SCALE GENOMIC DNA]</scope>
    <source>
        <strain evidence="8 9">DSM 27138</strain>
    </source>
</reference>
<comment type="caution">
    <text evidence="8">The sequence shown here is derived from an EMBL/GenBank/DDBJ whole genome shotgun (WGS) entry which is preliminary data.</text>
</comment>
<keyword evidence="3" id="KW-0808">Transferase</keyword>
<dbReference type="PANTHER" id="PTHR24421">
    <property type="entry name" value="NITRATE/NITRITE SENSOR PROTEIN NARX-RELATED"/>
    <property type="match status" value="1"/>
</dbReference>
<dbReference type="InterPro" id="IPR003594">
    <property type="entry name" value="HATPase_dom"/>
</dbReference>
<evidence type="ECO:0000259" key="7">
    <source>
        <dbReference type="SMART" id="SM00387"/>
    </source>
</evidence>
<evidence type="ECO:0000313" key="9">
    <source>
        <dbReference type="Proteomes" id="UP001519289"/>
    </source>
</evidence>
<dbReference type="Gene3D" id="3.30.565.10">
    <property type="entry name" value="Histidine kinase-like ATPase, C-terminal domain"/>
    <property type="match status" value="1"/>
</dbReference>
<keyword evidence="6" id="KW-0175">Coiled coil</keyword>
<feature type="domain" description="Histidine kinase/HSP90-like ATPase" evidence="7">
    <location>
        <begin position="251"/>
        <end position="346"/>
    </location>
</feature>
<dbReference type="SMART" id="SM00387">
    <property type="entry name" value="HATPase_c"/>
    <property type="match status" value="1"/>
</dbReference>
<dbReference type="InterPro" id="IPR036890">
    <property type="entry name" value="HATPase_C_sf"/>
</dbReference>
<accession>A0ABS4JX89</accession>
<organism evidence="8 9">
    <name type="scientific">Symbiobacterium terraclitae</name>
    <dbReference type="NCBI Taxonomy" id="557451"/>
    <lineage>
        <taxon>Bacteria</taxon>
        <taxon>Bacillati</taxon>
        <taxon>Bacillota</taxon>
        <taxon>Clostridia</taxon>
        <taxon>Eubacteriales</taxon>
        <taxon>Symbiobacteriaceae</taxon>
        <taxon>Symbiobacterium</taxon>
    </lineage>
</organism>
<name>A0ABS4JX89_9FIRM</name>
<keyword evidence="4 8" id="KW-0418">Kinase</keyword>
<evidence type="ECO:0000256" key="6">
    <source>
        <dbReference type="SAM" id="Coils"/>
    </source>
</evidence>
<feature type="coiled-coil region" evidence="6">
    <location>
        <begin position="88"/>
        <end position="149"/>
    </location>
</feature>
<dbReference type="PANTHER" id="PTHR24421:SF62">
    <property type="entry name" value="SENSORY TRANSDUCTION HISTIDINE KINASE"/>
    <property type="match status" value="1"/>
</dbReference>
<dbReference type="Pfam" id="PF07730">
    <property type="entry name" value="HisKA_3"/>
    <property type="match status" value="1"/>
</dbReference>
<evidence type="ECO:0000256" key="2">
    <source>
        <dbReference type="ARBA" id="ARBA00012438"/>
    </source>
</evidence>
<dbReference type="EMBL" id="JAGGLG010000052">
    <property type="protein sequence ID" value="MBP2020152.1"/>
    <property type="molecule type" value="Genomic_DNA"/>
</dbReference>